<keyword evidence="2" id="KW-0732">Signal</keyword>
<evidence type="ECO:0000313" key="4">
    <source>
        <dbReference type="Proteomes" id="UP000771797"/>
    </source>
</evidence>
<reference evidence="3 4" key="1">
    <citation type="submission" date="2012-09" db="EMBL/GenBank/DDBJ databases">
        <title>Genome Sequence of alkane-degrading Bacterium Alcanivorax sp. 6-D-6.</title>
        <authorList>
            <person name="Lai Q."/>
            <person name="Shao Z."/>
        </authorList>
    </citation>
    <scope>NUCLEOTIDE SEQUENCE [LARGE SCALE GENOMIC DNA]</scope>
    <source>
        <strain evidence="3 4">6-D-6</strain>
    </source>
</reference>
<evidence type="ECO:0000313" key="3">
    <source>
        <dbReference type="EMBL" id="KAF0808135.1"/>
    </source>
</evidence>
<dbReference type="RefSeq" id="WP_159659843.1">
    <property type="nucleotide sequence ID" value="NZ_AQPF01000002.1"/>
</dbReference>
<evidence type="ECO:0008006" key="5">
    <source>
        <dbReference type="Google" id="ProtNLM"/>
    </source>
</evidence>
<organism evidence="3 4">
    <name type="scientific">Alcanivorax xiamenensis</name>
    <dbReference type="NCBI Taxonomy" id="1177156"/>
    <lineage>
        <taxon>Bacteria</taxon>
        <taxon>Pseudomonadati</taxon>
        <taxon>Pseudomonadota</taxon>
        <taxon>Gammaproteobacteria</taxon>
        <taxon>Oceanospirillales</taxon>
        <taxon>Alcanivoracaceae</taxon>
        <taxon>Alcanivorax</taxon>
    </lineage>
</organism>
<evidence type="ECO:0000256" key="1">
    <source>
        <dbReference type="SAM" id="MobiDB-lite"/>
    </source>
</evidence>
<feature type="region of interest" description="Disordered" evidence="1">
    <location>
        <begin position="343"/>
        <end position="381"/>
    </location>
</feature>
<dbReference type="Proteomes" id="UP000771797">
    <property type="component" value="Unassembled WGS sequence"/>
</dbReference>
<protein>
    <recommendedName>
        <fullName evidence="5">DUF3541 domain-containing protein</fullName>
    </recommendedName>
</protein>
<name>A0ABQ6YDA5_9GAMM</name>
<keyword evidence="4" id="KW-1185">Reference proteome</keyword>
<gene>
    <name evidence="3" type="ORF">A6D6_00525</name>
</gene>
<evidence type="ECO:0000256" key="2">
    <source>
        <dbReference type="SAM" id="SignalP"/>
    </source>
</evidence>
<feature type="compositionally biased region" description="Polar residues" evidence="1">
    <location>
        <begin position="348"/>
        <end position="360"/>
    </location>
</feature>
<comment type="caution">
    <text evidence="3">The sequence shown here is derived from an EMBL/GenBank/DDBJ whole genome shotgun (WGS) entry which is preliminary data.</text>
</comment>
<sequence length="381" mass="43427">MSGFRLYALLVLAALSTLLTGAIATASPPSAPSLGEQIRDRYETVLPSLPPDKQRHYALRLYRLTGDDVYLAPIRDEVLAILPRWRQAMQALDSADQRQALASQLVDDYRDDTLKYQRRKALLRRSGELPFAKRLLYRVNQLEELHLAGKPPFQGTGRALAYLREFDFRSFVLDPEVITVYSAQTANLVYYLYRLGLQDLREPYQQAFRRVYPPDTRHQGLELQEKVYGMTHLVIAASGYYQHAVARKDFAWIFDYFEHRAGHVIQGTKPDVYTEMALCFLLAEEPDNPVIGKVKAALEREFDDKADMIPATDGSTDPARGEHRNTLAVMLYYWPEKLHTGPDLSRTRPFQQAPSIPKDTTTGRKSIDGAPSQASRTRFMD</sequence>
<accession>A0ABQ6YDA5</accession>
<feature type="chain" id="PRO_5045043043" description="DUF3541 domain-containing protein" evidence="2">
    <location>
        <begin position="27"/>
        <end position="381"/>
    </location>
</feature>
<dbReference type="EMBL" id="AQPF01000002">
    <property type="protein sequence ID" value="KAF0808135.1"/>
    <property type="molecule type" value="Genomic_DNA"/>
</dbReference>
<feature type="signal peptide" evidence="2">
    <location>
        <begin position="1"/>
        <end position="26"/>
    </location>
</feature>
<feature type="compositionally biased region" description="Polar residues" evidence="1">
    <location>
        <begin position="372"/>
        <end position="381"/>
    </location>
</feature>
<proteinExistence type="predicted"/>
<dbReference type="Pfam" id="PF12060">
    <property type="entry name" value="DUF3541"/>
    <property type="match status" value="1"/>
</dbReference>
<dbReference type="InterPro" id="IPR021928">
    <property type="entry name" value="DUF3541"/>
</dbReference>